<protein>
    <submittedName>
        <fullName evidence="1">Uncharacterized protein</fullName>
    </submittedName>
</protein>
<sequence length="384" mass="46118">MTEIETQSIQVNYNLSGTPCLNVRIISEEKNADYAILNYNKELLNNNKENIMLYRSVVFSHPERDLLSFSPPKMEVPGNFFVKENVSQNATYYVNEYIDGLLIHLFYDQRVNDWKLSTHNNIIQSYDGTKHHSISSVLCNVLKYNSSKDVSKLPFWDNFSKQYCYNFTLTNKYSHVHKSRKLYLTSVYELHNNSINPISPEIYEHWNMFDVLRGIIHFPENFTRAFQETSILQDEIKSLNISGMVIMNTQTGRRCKYISDAYNVYHRLRHIEPYFLYIYICYARMDKHRKILPYIYKTQYNMKKIHSIWITFVKYIHQMYIDKYVFKKDVYIQDRIDACLNEIHQLYYIYYKSRSMQSKVTKTNVLEFLLKKHPQYVLDLLQNM</sequence>
<accession>A0A6C0IQ74</accession>
<evidence type="ECO:0000313" key="1">
    <source>
        <dbReference type="EMBL" id="QHT95341.1"/>
    </source>
</evidence>
<reference evidence="1" key="1">
    <citation type="journal article" date="2020" name="Nature">
        <title>Giant virus diversity and host interactions through global metagenomics.</title>
        <authorList>
            <person name="Schulz F."/>
            <person name="Roux S."/>
            <person name="Paez-Espino D."/>
            <person name="Jungbluth S."/>
            <person name="Walsh D.A."/>
            <person name="Denef V.J."/>
            <person name="McMahon K.D."/>
            <person name="Konstantinidis K.T."/>
            <person name="Eloe-Fadrosh E.A."/>
            <person name="Kyrpides N.C."/>
            <person name="Woyke T."/>
        </authorList>
    </citation>
    <scope>NUCLEOTIDE SEQUENCE</scope>
    <source>
        <strain evidence="1">GVMAG-M-3300024261-8</strain>
    </source>
</reference>
<organism evidence="1">
    <name type="scientific">viral metagenome</name>
    <dbReference type="NCBI Taxonomy" id="1070528"/>
    <lineage>
        <taxon>unclassified sequences</taxon>
        <taxon>metagenomes</taxon>
        <taxon>organismal metagenomes</taxon>
    </lineage>
</organism>
<dbReference type="AlphaFoldDB" id="A0A6C0IQ74"/>
<dbReference type="EMBL" id="MN740240">
    <property type="protein sequence ID" value="QHT95341.1"/>
    <property type="molecule type" value="Genomic_DNA"/>
</dbReference>
<proteinExistence type="predicted"/>
<name>A0A6C0IQ74_9ZZZZ</name>